<dbReference type="AlphaFoldDB" id="A0A1M5HL05"/>
<feature type="transmembrane region" description="Helical" evidence="1">
    <location>
        <begin position="7"/>
        <end position="26"/>
    </location>
</feature>
<dbReference type="EMBL" id="FQWL01000001">
    <property type="protein sequence ID" value="SHG16522.1"/>
    <property type="molecule type" value="Genomic_DNA"/>
</dbReference>
<dbReference type="STRING" id="570519.SAMN04488116_0038"/>
<evidence type="ECO:0008006" key="4">
    <source>
        <dbReference type="Google" id="ProtNLM"/>
    </source>
</evidence>
<evidence type="ECO:0000313" key="2">
    <source>
        <dbReference type="EMBL" id="SHG16522.1"/>
    </source>
</evidence>
<evidence type="ECO:0000313" key="3">
    <source>
        <dbReference type="Proteomes" id="UP000184532"/>
    </source>
</evidence>
<keyword evidence="1" id="KW-0812">Transmembrane</keyword>
<reference evidence="3" key="1">
    <citation type="submission" date="2016-11" db="EMBL/GenBank/DDBJ databases">
        <authorList>
            <person name="Varghese N."/>
            <person name="Submissions S."/>
        </authorList>
    </citation>
    <scope>NUCLEOTIDE SEQUENCE [LARGE SCALE GENOMIC DNA]</scope>
    <source>
        <strain evidence="3">DSM 22638</strain>
    </source>
</reference>
<sequence>MKTKLKLLFVPIMALIGFVLYGTLIASKPKRTLQPEKGCVFMTVMGEQPSDGFNRYKSNQNTQLAVRDGLQWLSQAQLPNGGYGAGSHSAQYVRDPHAVKADPATTAMVGMALLRSGVELEKGANSESLRNALNYILETIESIGDDSPYITRVRNTQIQTKLGENIDAVLAAQFLSNILDRNLTGMDKKRVVRCLDVCIARIQDGTDGNGRQKGAGWAGVLQSGMANSALESAQAVGATVDKEVLERSKKYQKDNYNDEDGTVKTDDGAGIVLYSISGSVRASAKEARKAKADIKRAKAEGKIAADAEINAETLEEIGYVSGEAQKYGTAYKVYESAKVVAQKDEVLDGFGNNGGEEFLSYLQTGESMLVNKDEDWKKWYDDIGGRILKIQNEDGSWNGHHCITSPVFCTATSLLLLTVEEDIDFLQRIGEEK</sequence>
<dbReference type="Gene3D" id="1.50.10.20">
    <property type="match status" value="1"/>
</dbReference>
<keyword evidence="3" id="KW-1185">Reference proteome</keyword>
<dbReference type="Proteomes" id="UP000184532">
    <property type="component" value="Unassembled WGS sequence"/>
</dbReference>
<dbReference type="SUPFAM" id="SSF48239">
    <property type="entry name" value="Terpenoid cyclases/Protein prenyltransferases"/>
    <property type="match status" value="1"/>
</dbReference>
<name>A0A1M5HL05_9FLAO</name>
<evidence type="ECO:0000256" key="1">
    <source>
        <dbReference type="SAM" id="Phobius"/>
    </source>
</evidence>
<keyword evidence="1" id="KW-0472">Membrane</keyword>
<gene>
    <name evidence="2" type="ORF">SAMN04488116_0038</name>
</gene>
<keyword evidence="1" id="KW-1133">Transmembrane helix</keyword>
<protein>
    <recommendedName>
        <fullName evidence="4">Prenyltransferase and squalene oxidase repeat-containing protein</fullName>
    </recommendedName>
</protein>
<accession>A0A1M5HL05</accession>
<organism evidence="2 3">
    <name type="scientific">Flagellimonas flava</name>
    <dbReference type="NCBI Taxonomy" id="570519"/>
    <lineage>
        <taxon>Bacteria</taxon>
        <taxon>Pseudomonadati</taxon>
        <taxon>Bacteroidota</taxon>
        <taxon>Flavobacteriia</taxon>
        <taxon>Flavobacteriales</taxon>
        <taxon>Flavobacteriaceae</taxon>
        <taxon>Flagellimonas</taxon>
    </lineage>
</organism>
<proteinExistence type="predicted"/>
<dbReference type="InterPro" id="IPR008930">
    <property type="entry name" value="Terpenoid_cyclase/PrenylTrfase"/>
</dbReference>